<dbReference type="PANTHER" id="PTHR42913:SF3">
    <property type="entry name" value="64 KDA MITOCHONDRIAL NADH DEHYDROGENASE (EUROFUNG)"/>
    <property type="match status" value="1"/>
</dbReference>
<dbReference type="EMBL" id="JBHUFB010000020">
    <property type="protein sequence ID" value="MFD1815080.1"/>
    <property type="molecule type" value="Genomic_DNA"/>
</dbReference>
<comment type="similarity">
    <text evidence="2">Belongs to the NADH dehydrogenase family.</text>
</comment>
<accession>A0ABW4PDD0</accession>
<evidence type="ECO:0000256" key="4">
    <source>
        <dbReference type="ARBA" id="ARBA00022827"/>
    </source>
</evidence>
<keyword evidence="4" id="KW-0274">FAD</keyword>
<dbReference type="SUPFAM" id="SSF51905">
    <property type="entry name" value="FAD/NAD(P)-binding domain"/>
    <property type="match status" value="1"/>
</dbReference>
<evidence type="ECO:0000313" key="7">
    <source>
        <dbReference type="EMBL" id="MFD1815080.1"/>
    </source>
</evidence>
<sequence length="385" mass="39874">MTSTRIVVVGAGYAGVTAANRIRARAGSDVTVTMVNPIPEFVERIRLHQHAAGADPATRPLSEMLHRDVEVVVGSAATIGDGEVVLADGADVGFDHLVYAVGSGPGGDVPGIENAHSVSSLDGSIGLRNALDAARPDAVVTVIGGGLTGIETAAEIAERRPGMAVRLLSSGVVAPGLSDGGRDAVLRSLDRLGVEVREHTPVTRIAPGEVTVAGGSTAATDVVVWAGRFVVPDLARRSGLPVDEQGRLRTDETLTAVGRPDVIGVGDAVAPPDRVAHHLRMSCQAAIPLGVHGADTVLARLKGREPKPLSIGMTLQCVSLGRGDGVVQVVHRDDSPRRLVLRGRRGSWVKEQICRGTVGLIAKYAGSYRGMPGPRSQSERVGVSA</sequence>
<evidence type="ECO:0000256" key="5">
    <source>
        <dbReference type="ARBA" id="ARBA00023002"/>
    </source>
</evidence>
<dbReference type="RefSeq" id="WP_378487527.1">
    <property type="nucleotide sequence ID" value="NZ_JBHUFB010000020.1"/>
</dbReference>
<protein>
    <submittedName>
        <fullName evidence="7">NAD(P)/FAD-dependent oxidoreductase</fullName>
        <ecNumber evidence="7">1.6.5.-</ecNumber>
    </submittedName>
</protein>
<dbReference type="InterPro" id="IPR051169">
    <property type="entry name" value="NADH-Q_oxidoreductase"/>
</dbReference>
<comment type="cofactor">
    <cofactor evidence="1">
        <name>FAD</name>
        <dbReference type="ChEBI" id="CHEBI:57692"/>
    </cofactor>
</comment>
<dbReference type="PRINTS" id="PR00368">
    <property type="entry name" value="FADPNR"/>
</dbReference>
<dbReference type="Gene3D" id="3.50.50.100">
    <property type="match status" value="1"/>
</dbReference>
<gene>
    <name evidence="7" type="ORF">ACFSJG_22910</name>
</gene>
<dbReference type="Pfam" id="PF07992">
    <property type="entry name" value="Pyr_redox_2"/>
    <property type="match status" value="1"/>
</dbReference>
<evidence type="ECO:0000259" key="6">
    <source>
        <dbReference type="Pfam" id="PF07992"/>
    </source>
</evidence>
<name>A0ABW4PDD0_9NOCA</name>
<keyword evidence="5 7" id="KW-0560">Oxidoreductase</keyword>
<feature type="domain" description="FAD/NAD(P)-binding" evidence="6">
    <location>
        <begin position="5"/>
        <end position="284"/>
    </location>
</feature>
<keyword evidence="3" id="KW-0285">Flavoprotein</keyword>
<evidence type="ECO:0000256" key="1">
    <source>
        <dbReference type="ARBA" id="ARBA00001974"/>
    </source>
</evidence>
<evidence type="ECO:0000313" key="8">
    <source>
        <dbReference type="Proteomes" id="UP001597286"/>
    </source>
</evidence>
<comment type="caution">
    <text evidence="7">The sequence shown here is derived from an EMBL/GenBank/DDBJ whole genome shotgun (WGS) entry which is preliminary data.</text>
</comment>
<dbReference type="EC" id="1.6.5.-" evidence="7"/>
<dbReference type="PANTHER" id="PTHR42913">
    <property type="entry name" value="APOPTOSIS-INDUCING FACTOR 1"/>
    <property type="match status" value="1"/>
</dbReference>
<dbReference type="GO" id="GO:0016491">
    <property type="term" value="F:oxidoreductase activity"/>
    <property type="evidence" value="ECO:0007669"/>
    <property type="project" value="UniProtKB-KW"/>
</dbReference>
<keyword evidence="8" id="KW-1185">Reference proteome</keyword>
<evidence type="ECO:0000256" key="2">
    <source>
        <dbReference type="ARBA" id="ARBA00005272"/>
    </source>
</evidence>
<evidence type="ECO:0000256" key="3">
    <source>
        <dbReference type="ARBA" id="ARBA00022630"/>
    </source>
</evidence>
<dbReference type="InterPro" id="IPR036188">
    <property type="entry name" value="FAD/NAD-bd_sf"/>
</dbReference>
<dbReference type="Proteomes" id="UP001597286">
    <property type="component" value="Unassembled WGS sequence"/>
</dbReference>
<dbReference type="InterPro" id="IPR023753">
    <property type="entry name" value="FAD/NAD-binding_dom"/>
</dbReference>
<reference evidence="8" key="1">
    <citation type="journal article" date="2019" name="Int. J. Syst. Evol. Microbiol.">
        <title>The Global Catalogue of Microorganisms (GCM) 10K type strain sequencing project: providing services to taxonomists for standard genome sequencing and annotation.</title>
        <authorList>
            <consortium name="The Broad Institute Genomics Platform"/>
            <consortium name="The Broad Institute Genome Sequencing Center for Infectious Disease"/>
            <person name="Wu L."/>
            <person name="Ma J."/>
        </authorList>
    </citation>
    <scope>NUCLEOTIDE SEQUENCE [LARGE SCALE GENOMIC DNA]</scope>
    <source>
        <strain evidence="8">DT72</strain>
    </source>
</reference>
<organism evidence="7 8">
    <name type="scientific">Rhodococcus gannanensis</name>
    <dbReference type="NCBI Taxonomy" id="1960308"/>
    <lineage>
        <taxon>Bacteria</taxon>
        <taxon>Bacillati</taxon>
        <taxon>Actinomycetota</taxon>
        <taxon>Actinomycetes</taxon>
        <taxon>Mycobacteriales</taxon>
        <taxon>Nocardiaceae</taxon>
        <taxon>Rhodococcus</taxon>
    </lineage>
</organism>
<proteinExistence type="inferred from homology"/>